<sequence length="230" mass="25755">MEPSEGGGSALFQLGPDDQIKHRDRVRDLAEVYTHQREVTAMLDLVPEMFPSEDDPDNLDKTFLEPAAGHGNFLVEILRRKLAAVAPGRYRGEEFEHRILRCLASIYGIDIDPENVDDSRRRMHAVIAAHVGDPSERTAGFWSAVETILTTNIVRADTLADARVIELVAYQPRTAGTFVREWSTLEEPQSDSQLDLFATLPDELQRDAVPVHYTQLAANPKPTAARGRKR</sequence>
<dbReference type="REBASE" id="267377">
    <property type="entry name" value="M1.Mav109ORF5875P"/>
</dbReference>
<gene>
    <name evidence="1" type="ORF">DFS55_05875</name>
</gene>
<evidence type="ECO:0000313" key="1">
    <source>
        <dbReference type="EMBL" id="AXO22171.1"/>
    </source>
</evidence>
<proteinExistence type="predicted"/>
<organism evidence="1 2">
    <name type="scientific">Mycobacterium avium subsp. hominissuis</name>
    <dbReference type="NCBI Taxonomy" id="439334"/>
    <lineage>
        <taxon>Bacteria</taxon>
        <taxon>Bacillati</taxon>
        <taxon>Actinomycetota</taxon>
        <taxon>Actinomycetes</taxon>
        <taxon>Mycobacteriales</taxon>
        <taxon>Mycobacteriaceae</taxon>
        <taxon>Mycobacterium</taxon>
        <taxon>Mycobacterium avium complex (MAC)</taxon>
    </lineage>
</organism>
<keyword evidence="1" id="KW-0255">Endonuclease</keyword>
<dbReference type="EMBL" id="CP029332">
    <property type="protein sequence ID" value="AXO22171.1"/>
    <property type="molecule type" value="Genomic_DNA"/>
</dbReference>
<evidence type="ECO:0000313" key="2">
    <source>
        <dbReference type="Proteomes" id="UP000259236"/>
    </source>
</evidence>
<dbReference type="Gene3D" id="3.40.50.150">
    <property type="entry name" value="Vaccinia Virus protein VP39"/>
    <property type="match status" value="1"/>
</dbReference>
<dbReference type="GO" id="GO:0004519">
    <property type="term" value="F:endonuclease activity"/>
    <property type="evidence" value="ECO:0007669"/>
    <property type="project" value="UniProtKB-KW"/>
</dbReference>
<dbReference type="RefSeq" id="WP_116671121.1">
    <property type="nucleotide sequence ID" value="NZ_CP029332.1"/>
</dbReference>
<dbReference type="Proteomes" id="UP000259236">
    <property type="component" value="Chromosome"/>
</dbReference>
<dbReference type="AlphaFoldDB" id="A0A3B6X4Y2"/>
<reference evidence="1 2" key="1">
    <citation type="submission" date="2018-05" db="EMBL/GenBank/DDBJ databases">
        <title>Sequencing and annotation of Mycobacterium avium strain 109 (MAC109).</title>
        <authorList>
            <person name="Matern W.M."/>
            <person name="Bader J.S."/>
            <person name="Karakousis P.C."/>
        </authorList>
    </citation>
    <scope>NUCLEOTIDE SEQUENCE [LARGE SCALE GENOMIC DNA]</scope>
    <source>
        <strain evidence="1 2">MAC109</strain>
    </source>
</reference>
<name>A0A3B6X4Y2_MYCAV</name>
<dbReference type="InterPro" id="IPR029063">
    <property type="entry name" value="SAM-dependent_MTases_sf"/>
</dbReference>
<keyword evidence="1" id="KW-0540">Nuclease</keyword>
<keyword evidence="1" id="KW-0378">Hydrolase</keyword>
<accession>A0A3B6X4Y2</accession>
<protein>
    <submittedName>
        <fullName evidence="1">Type III restriction endonuclease subunit M</fullName>
    </submittedName>
</protein>
<dbReference type="SUPFAM" id="SSF53335">
    <property type="entry name" value="S-adenosyl-L-methionine-dependent methyltransferases"/>
    <property type="match status" value="1"/>
</dbReference>